<dbReference type="Gene3D" id="3.40.30.10">
    <property type="entry name" value="Glutaredoxin"/>
    <property type="match status" value="1"/>
</dbReference>
<organism evidence="2">
    <name type="scientific">mine drainage metagenome</name>
    <dbReference type="NCBI Taxonomy" id="410659"/>
    <lineage>
        <taxon>unclassified sequences</taxon>
        <taxon>metagenomes</taxon>
        <taxon>ecological metagenomes</taxon>
    </lineage>
</organism>
<dbReference type="EMBL" id="MLJW01000096">
    <property type="protein sequence ID" value="OIR00355.1"/>
    <property type="molecule type" value="Genomic_DNA"/>
</dbReference>
<protein>
    <submittedName>
        <fullName evidence="2">DSBA-like thioredoxin domain protein</fullName>
    </submittedName>
</protein>
<dbReference type="GO" id="GO:0016491">
    <property type="term" value="F:oxidoreductase activity"/>
    <property type="evidence" value="ECO:0007669"/>
    <property type="project" value="InterPro"/>
</dbReference>
<name>A0A1J5RXD5_9ZZZZ</name>
<reference evidence="2" key="1">
    <citation type="submission" date="2016-10" db="EMBL/GenBank/DDBJ databases">
        <title>Sequence of Gallionella enrichment culture.</title>
        <authorList>
            <person name="Poehlein A."/>
            <person name="Muehling M."/>
            <person name="Daniel R."/>
        </authorList>
    </citation>
    <scope>NUCLEOTIDE SEQUENCE</scope>
</reference>
<dbReference type="CDD" id="cd03024">
    <property type="entry name" value="DsbA_FrnE"/>
    <property type="match status" value="1"/>
</dbReference>
<comment type="caution">
    <text evidence="2">The sequence shown here is derived from an EMBL/GenBank/DDBJ whole genome shotgun (WGS) entry which is preliminary data.</text>
</comment>
<dbReference type="Pfam" id="PF01323">
    <property type="entry name" value="DSBA"/>
    <property type="match status" value="1"/>
</dbReference>
<sequence length="221" mass="24168">MKIDVVFDTVCPWCFIGKRRLARALSLRPGTRAELRWRPFLLNPDMPLEGMDRAYYLERKFGSSYRVQRIQAAAQLAGEPDGIDFAFERIAHMPSSMQSHRLIAWAAAQCPSDHDCASALVDALYRAFFQQGEDIGDIAVLRRLAEEAGLSGRAAAAYLESDAGFAAVESDNSRLHRLGVSGVPCFILNGTYAVSGAQEPDMLARMIDIARESDPGGVSAG</sequence>
<dbReference type="SUPFAM" id="SSF52833">
    <property type="entry name" value="Thioredoxin-like"/>
    <property type="match status" value="1"/>
</dbReference>
<feature type="domain" description="DSBA-like thioredoxin" evidence="1">
    <location>
        <begin position="3"/>
        <end position="207"/>
    </location>
</feature>
<dbReference type="AlphaFoldDB" id="A0A1J5RXD5"/>
<dbReference type="InterPro" id="IPR001853">
    <property type="entry name" value="DSBA-like_thioredoxin_dom"/>
</dbReference>
<proteinExistence type="predicted"/>
<evidence type="ECO:0000313" key="2">
    <source>
        <dbReference type="EMBL" id="OIR00355.1"/>
    </source>
</evidence>
<dbReference type="InterPro" id="IPR036249">
    <property type="entry name" value="Thioredoxin-like_sf"/>
</dbReference>
<gene>
    <name evidence="2" type="ORF">GALL_176080</name>
</gene>
<evidence type="ECO:0000259" key="1">
    <source>
        <dbReference type="Pfam" id="PF01323"/>
    </source>
</evidence>
<accession>A0A1J5RXD5</accession>
<dbReference type="PANTHER" id="PTHR13887">
    <property type="entry name" value="GLUTATHIONE S-TRANSFERASE KAPPA"/>
    <property type="match status" value="1"/>
</dbReference>
<dbReference type="PANTHER" id="PTHR13887:SF41">
    <property type="entry name" value="THIOREDOXIN SUPERFAMILY PROTEIN"/>
    <property type="match status" value="1"/>
</dbReference>